<feature type="active site" evidence="5">
    <location>
        <position position="125"/>
    </location>
</feature>
<name>A0A6A6PZ56_9PEZI</name>
<accession>A0A6A6PZ56</accession>
<evidence type="ECO:0000256" key="4">
    <source>
        <dbReference type="ARBA" id="ARBA00022801"/>
    </source>
</evidence>
<feature type="active site" evidence="5">
    <location>
        <position position="331"/>
    </location>
</feature>
<evidence type="ECO:0000313" key="8">
    <source>
        <dbReference type="Proteomes" id="UP000799767"/>
    </source>
</evidence>
<dbReference type="PROSITE" id="PS51767">
    <property type="entry name" value="PEPTIDASE_A1"/>
    <property type="match status" value="1"/>
</dbReference>
<proteinExistence type="inferred from homology"/>
<dbReference type="InterPro" id="IPR001461">
    <property type="entry name" value="Aspartic_peptidase_A1"/>
</dbReference>
<dbReference type="PANTHER" id="PTHR47966">
    <property type="entry name" value="BETA-SITE APP-CLEAVING ENZYME, ISOFORM A-RELATED"/>
    <property type="match status" value="1"/>
</dbReference>
<dbReference type="Pfam" id="PF00026">
    <property type="entry name" value="Asp"/>
    <property type="match status" value="1"/>
</dbReference>
<keyword evidence="2" id="KW-0645">Protease</keyword>
<dbReference type="InterPro" id="IPR033121">
    <property type="entry name" value="PEPTIDASE_A1"/>
</dbReference>
<evidence type="ECO:0000256" key="5">
    <source>
        <dbReference type="PIRSR" id="PIRSR601461-1"/>
    </source>
</evidence>
<gene>
    <name evidence="7" type="ORF">BDY17DRAFT_322151</name>
</gene>
<keyword evidence="3" id="KW-0064">Aspartyl protease</keyword>
<dbReference type="CDD" id="cd06097">
    <property type="entry name" value="Aspergillopepsin_like"/>
    <property type="match status" value="1"/>
</dbReference>
<keyword evidence="4" id="KW-0378">Hydrolase</keyword>
<evidence type="ECO:0000259" key="6">
    <source>
        <dbReference type="PROSITE" id="PS51767"/>
    </source>
</evidence>
<dbReference type="InterPro" id="IPR034163">
    <property type="entry name" value="Aspergillopepsin-like_cat_dom"/>
</dbReference>
<dbReference type="GO" id="GO:0006508">
    <property type="term" value="P:proteolysis"/>
    <property type="evidence" value="ECO:0007669"/>
    <property type="project" value="UniProtKB-KW"/>
</dbReference>
<reference evidence="7" key="1">
    <citation type="journal article" date="2020" name="Stud. Mycol.">
        <title>101 Dothideomycetes genomes: a test case for predicting lifestyles and emergence of pathogens.</title>
        <authorList>
            <person name="Haridas S."/>
            <person name="Albert R."/>
            <person name="Binder M."/>
            <person name="Bloem J."/>
            <person name="Labutti K."/>
            <person name="Salamov A."/>
            <person name="Andreopoulos B."/>
            <person name="Baker S."/>
            <person name="Barry K."/>
            <person name="Bills G."/>
            <person name="Bluhm B."/>
            <person name="Cannon C."/>
            <person name="Castanera R."/>
            <person name="Culley D."/>
            <person name="Daum C."/>
            <person name="Ezra D."/>
            <person name="Gonzalez J."/>
            <person name="Henrissat B."/>
            <person name="Kuo A."/>
            <person name="Liang C."/>
            <person name="Lipzen A."/>
            <person name="Lutzoni F."/>
            <person name="Magnuson J."/>
            <person name="Mondo S."/>
            <person name="Nolan M."/>
            <person name="Ohm R."/>
            <person name="Pangilinan J."/>
            <person name="Park H.-J."/>
            <person name="Ramirez L."/>
            <person name="Alfaro M."/>
            <person name="Sun H."/>
            <person name="Tritt A."/>
            <person name="Yoshinaga Y."/>
            <person name="Zwiers L.-H."/>
            <person name="Turgeon B."/>
            <person name="Goodwin S."/>
            <person name="Spatafora J."/>
            <person name="Crous P."/>
            <person name="Grigoriev I."/>
        </authorList>
    </citation>
    <scope>NUCLEOTIDE SEQUENCE</scope>
    <source>
        <strain evidence="7">CBS 113389</strain>
    </source>
</reference>
<evidence type="ECO:0000313" key="7">
    <source>
        <dbReference type="EMBL" id="KAF2485292.1"/>
    </source>
</evidence>
<dbReference type="PANTHER" id="PTHR47966:SF1">
    <property type="entry name" value="ASPARTYL PROTEINASE"/>
    <property type="match status" value="1"/>
</dbReference>
<sequence length="470" mass="50496">MSGLQQVVPAPGQLHRIKRVKNQHYVRDGKKSYGHALRKYNIKPTVPGPFDMIDIIQHAETQHVLRRLQDRLRGRPTHVSHRQLVTKDENGEVGEVSAEDVQGDAEYLCQVGIGSPQQQMSLDFDTGSADLYTWSTELPSHVQSEGKKSKHNIFNHALSHTWKPLSGETWTITYGDGSSAGGNVGTDVVELGGIQIKNQAVELASRMSSSFRSNQGDGLLGLAFDTINTVQPNQVHTPVQNMIQQAAIPAGSELFTAHLGSVNDTSDPDNGSSFYTFGVIDAQVLASNKATVNDIHYTPVDNSNGFWQVASSTYTINGTQHSTAGHTAVMDTGTTLALVDDQTCKNIYAAIPGTKLDNSVGGYIFPTSTPTASLPLVGFAIGNATFTISREDLAFAPAGNGYSYGGIQSAGDLPFAIYGDVVLRNIYAIFDVGKMQFGCIQRLDSSTAPNAGNDKCGSHGNSCQSCDRKD</sequence>
<dbReference type="GeneID" id="54477762"/>
<dbReference type="SUPFAM" id="SSF50630">
    <property type="entry name" value="Acid proteases"/>
    <property type="match status" value="1"/>
</dbReference>
<dbReference type="RefSeq" id="XP_033591861.1">
    <property type="nucleotide sequence ID" value="XM_033736760.1"/>
</dbReference>
<organism evidence="7 8">
    <name type="scientific">Neohortaea acidophila</name>
    <dbReference type="NCBI Taxonomy" id="245834"/>
    <lineage>
        <taxon>Eukaryota</taxon>
        <taxon>Fungi</taxon>
        <taxon>Dikarya</taxon>
        <taxon>Ascomycota</taxon>
        <taxon>Pezizomycotina</taxon>
        <taxon>Dothideomycetes</taxon>
        <taxon>Dothideomycetidae</taxon>
        <taxon>Mycosphaerellales</taxon>
        <taxon>Teratosphaeriaceae</taxon>
        <taxon>Neohortaea</taxon>
    </lineage>
</organism>
<evidence type="ECO:0000256" key="3">
    <source>
        <dbReference type="ARBA" id="ARBA00022750"/>
    </source>
</evidence>
<evidence type="ECO:0000256" key="1">
    <source>
        <dbReference type="ARBA" id="ARBA00007447"/>
    </source>
</evidence>
<dbReference type="InterPro" id="IPR021109">
    <property type="entry name" value="Peptidase_aspartic_dom_sf"/>
</dbReference>
<dbReference type="Gene3D" id="2.40.70.10">
    <property type="entry name" value="Acid Proteases"/>
    <property type="match status" value="2"/>
</dbReference>
<comment type="similarity">
    <text evidence="1">Belongs to the peptidase A1 family.</text>
</comment>
<evidence type="ECO:0000256" key="2">
    <source>
        <dbReference type="ARBA" id="ARBA00022670"/>
    </source>
</evidence>
<dbReference type="PRINTS" id="PR00792">
    <property type="entry name" value="PEPSIN"/>
</dbReference>
<keyword evidence="8" id="KW-1185">Reference proteome</keyword>
<feature type="domain" description="Peptidase A1" evidence="6">
    <location>
        <begin position="107"/>
        <end position="440"/>
    </location>
</feature>
<dbReference type="Proteomes" id="UP000799767">
    <property type="component" value="Unassembled WGS sequence"/>
</dbReference>
<dbReference type="OrthoDB" id="2747330at2759"/>
<dbReference type="AlphaFoldDB" id="A0A6A6PZ56"/>
<dbReference type="EMBL" id="MU001633">
    <property type="protein sequence ID" value="KAF2485292.1"/>
    <property type="molecule type" value="Genomic_DNA"/>
</dbReference>
<dbReference type="GO" id="GO:0004190">
    <property type="term" value="F:aspartic-type endopeptidase activity"/>
    <property type="evidence" value="ECO:0007669"/>
    <property type="project" value="UniProtKB-KW"/>
</dbReference>
<protein>
    <submittedName>
        <fullName evidence="7">Aspartic peptidase domain-containing protein</fullName>
    </submittedName>
</protein>